<evidence type="ECO:0008006" key="3">
    <source>
        <dbReference type="Google" id="ProtNLM"/>
    </source>
</evidence>
<organism evidence="1 2">
    <name type="scientific">Bimuria novae-zelandiae CBS 107.79</name>
    <dbReference type="NCBI Taxonomy" id="1447943"/>
    <lineage>
        <taxon>Eukaryota</taxon>
        <taxon>Fungi</taxon>
        <taxon>Dikarya</taxon>
        <taxon>Ascomycota</taxon>
        <taxon>Pezizomycotina</taxon>
        <taxon>Dothideomycetes</taxon>
        <taxon>Pleosporomycetidae</taxon>
        <taxon>Pleosporales</taxon>
        <taxon>Massarineae</taxon>
        <taxon>Didymosphaeriaceae</taxon>
        <taxon>Bimuria</taxon>
    </lineage>
</organism>
<sequence>MCMHVLVRMKMTANFLCDWIREQKTLLRKILDQFSSVDYNGGWLCSNIFGEMRMPSGSRLAVSSAVRRRLSHAFIALMRRSYYSRVWILQEPYLGRTTWLCCGAQAIPLRDLLAASIIFTFWRVPDKFLSTPTRSTLLGKVTNTCHRTIAFLGRFNYYGGSDKDWEQHKLLLLGWNVKRAVTPLSTELYERFRLSR</sequence>
<dbReference type="OrthoDB" id="2157530at2759"/>
<protein>
    <recommendedName>
        <fullName evidence="3">Heterokaryon incompatibility domain-containing protein</fullName>
    </recommendedName>
</protein>
<keyword evidence="2" id="KW-1185">Reference proteome</keyword>
<dbReference type="AlphaFoldDB" id="A0A6A5VLA7"/>
<accession>A0A6A5VLA7</accession>
<gene>
    <name evidence="1" type="ORF">BU23DRAFT_628021</name>
</gene>
<reference evidence="1" key="1">
    <citation type="journal article" date="2020" name="Stud. Mycol.">
        <title>101 Dothideomycetes genomes: a test case for predicting lifestyles and emergence of pathogens.</title>
        <authorList>
            <person name="Haridas S."/>
            <person name="Albert R."/>
            <person name="Binder M."/>
            <person name="Bloem J."/>
            <person name="Labutti K."/>
            <person name="Salamov A."/>
            <person name="Andreopoulos B."/>
            <person name="Baker S."/>
            <person name="Barry K."/>
            <person name="Bills G."/>
            <person name="Bluhm B."/>
            <person name="Cannon C."/>
            <person name="Castanera R."/>
            <person name="Culley D."/>
            <person name="Daum C."/>
            <person name="Ezra D."/>
            <person name="Gonzalez J."/>
            <person name="Henrissat B."/>
            <person name="Kuo A."/>
            <person name="Liang C."/>
            <person name="Lipzen A."/>
            <person name="Lutzoni F."/>
            <person name="Magnuson J."/>
            <person name="Mondo S."/>
            <person name="Nolan M."/>
            <person name="Ohm R."/>
            <person name="Pangilinan J."/>
            <person name="Park H.-J."/>
            <person name="Ramirez L."/>
            <person name="Alfaro M."/>
            <person name="Sun H."/>
            <person name="Tritt A."/>
            <person name="Yoshinaga Y."/>
            <person name="Zwiers L.-H."/>
            <person name="Turgeon B."/>
            <person name="Goodwin S."/>
            <person name="Spatafora J."/>
            <person name="Crous P."/>
            <person name="Grigoriev I."/>
        </authorList>
    </citation>
    <scope>NUCLEOTIDE SEQUENCE</scope>
    <source>
        <strain evidence="1">CBS 107.79</strain>
    </source>
</reference>
<proteinExistence type="predicted"/>
<evidence type="ECO:0000313" key="1">
    <source>
        <dbReference type="EMBL" id="KAF1976512.1"/>
    </source>
</evidence>
<name>A0A6A5VLA7_9PLEO</name>
<dbReference type="EMBL" id="ML976666">
    <property type="protein sequence ID" value="KAF1976512.1"/>
    <property type="molecule type" value="Genomic_DNA"/>
</dbReference>
<evidence type="ECO:0000313" key="2">
    <source>
        <dbReference type="Proteomes" id="UP000800036"/>
    </source>
</evidence>
<dbReference type="Proteomes" id="UP000800036">
    <property type="component" value="Unassembled WGS sequence"/>
</dbReference>